<name>A0ABR0AVZ5_9CRUS</name>
<evidence type="ECO:0000256" key="3">
    <source>
        <dbReference type="PROSITE-ProRule" id="PRU00320"/>
    </source>
</evidence>
<dbReference type="InterPro" id="IPR051095">
    <property type="entry name" value="Dros_DevTransReg"/>
</dbReference>
<keyword evidence="8" id="KW-1185">Reference proteome</keyword>
<protein>
    <submittedName>
        <fullName evidence="7">Uncharacterized protein</fullName>
    </submittedName>
</protein>
<feature type="DNA-binding region" description="H-T-H motif" evidence="3">
    <location>
        <begin position="692"/>
        <end position="712"/>
    </location>
</feature>
<evidence type="ECO:0000259" key="6">
    <source>
        <dbReference type="PROSITE" id="PS50960"/>
    </source>
</evidence>
<feature type="DNA-binding region" description="H-T-H motif" evidence="3">
    <location>
        <begin position="638"/>
        <end position="658"/>
    </location>
</feature>
<dbReference type="InterPro" id="IPR007889">
    <property type="entry name" value="HTH_Psq"/>
</dbReference>
<dbReference type="InterPro" id="IPR011333">
    <property type="entry name" value="SKP1/BTB/POZ_sf"/>
</dbReference>
<feature type="region of interest" description="Disordered" evidence="4">
    <location>
        <begin position="344"/>
        <end position="396"/>
    </location>
</feature>
<feature type="compositionally biased region" description="Polar residues" evidence="4">
    <location>
        <begin position="416"/>
        <end position="439"/>
    </location>
</feature>
<evidence type="ECO:0000313" key="7">
    <source>
        <dbReference type="EMBL" id="KAK4029293.1"/>
    </source>
</evidence>
<feature type="region of interest" description="Disordered" evidence="4">
    <location>
        <begin position="413"/>
        <end position="456"/>
    </location>
</feature>
<dbReference type="InterPro" id="IPR000210">
    <property type="entry name" value="BTB/POZ_dom"/>
</dbReference>
<dbReference type="PROSITE" id="PS50960">
    <property type="entry name" value="HTH_PSQ"/>
    <property type="match status" value="3"/>
</dbReference>
<dbReference type="EMBL" id="JAOYFB010000039">
    <property type="protein sequence ID" value="KAK4029293.1"/>
    <property type="molecule type" value="Genomic_DNA"/>
</dbReference>
<feature type="domain" description="HTH psq-type" evidence="6">
    <location>
        <begin position="665"/>
        <end position="716"/>
    </location>
</feature>
<dbReference type="PROSITE" id="PS50097">
    <property type="entry name" value="BTB"/>
    <property type="match status" value="1"/>
</dbReference>
<evidence type="ECO:0000256" key="1">
    <source>
        <dbReference type="ARBA" id="ARBA00004123"/>
    </source>
</evidence>
<dbReference type="Gene3D" id="3.30.710.10">
    <property type="entry name" value="Potassium Channel Kv1.1, Chain A"/>
    <property type="match status" value="1"/>
</dbReference>
<accession>A0ABR0AVZ5</accession>
<comment type="caution">
    <text evidence="7">The sequence shown here is derived from an EMBL/GenBank/DDBJ whole genome shotgun (WGS) entry which is preliminary data.</text>
</comment>
<evidence type="ECO:0000256" key="4">
    <source>
        <dbReference type="SAM" id="MobiDB-lite"/>
    </source>
</evidence>
<feature type="region of interest" description="Disordered" evidence="4">
    <location>
        <begin position="779"/>
        <end position="865"/>
    </location>
</feature>
<reference evidence="7 8" key="1">
    <citation type="journal article" date="2023" name="Nucleic Acids Res.">
        <title>The hologenome of Daphnia magna reveals possible DNA methylation and microbiome-mediated evolution of the host genome.</title>
        <authorList>
            <person name="Chaturvedi A."/>
            <person name="Li X."/>
            <person name="Dhandapani V."/>
            <person name="Marshall H."/>
            <person name="Kissane S."/>
            <person name="Cuenca-Cambronero M."/>
            <person name="Asole G."/>
            <person name="Calvet F."/>
            <person name="Ruiz-Romero M."/>
            <person name="Marangio P."/>
            <person name="Guigo R."/>
            <person name="Rago D."/>
            <person name="Mirbahai L."/>
            <person name="Eastwood N."/>
            <person name="Colbourne J.K."/>
            <person name="Zhou J."/>
            <person name="Mallon E."/>
            <person name="Orsini L."/>
        </authorList>
    </citation>
    <scope>NUCLEOTIDE SEQUENCE [LARGE SCALE GENOMIC DNA]</scope>
    <source>
        <strain evidence="7">LRV0_1</strain>
    </source>
</reference>
<keyword evidence="2 3" id="KW-0539">Nucleus</keyword>
<feature type="compositionally biased region" description="Low complexity" evidence="4">
    <location>
        <begin position="826"/>
        <end position="838"/>
    </location>
</feature>
<dbReference type="SUPFAM" id="SSF54695">
    <property type="entry name" value="POZ domain"/>
    <property type="match status" value="1"/>
</dbReference>
<feature type="region of interest" description="Disordered" evidence="4">
    <location>
        <begin position="500"/>
        <end position="558"/>
    </location>
</feature>
<proteinExistence type="predicted"/>
<evidence type="ECO:0000256" key="2">
    <source>
        <dbReference type="ARBA" id="ARBA00023242"/>
    </source>
</evidence>
<feature type="domain" description="HTH psq-type" evidence="6">
    <location>
        <begin position="564"/>
        <end position="607"/>
    </location>
</feature>
<dbReference type="Proteomes" id="UP001234178">
    <property type="component" value="Unassembled WGS sequence"/>
</dbReference>
<dbReference type="SMART" id="SM00225">
    <property type="entry name" value="BTB"/>
    <property type="match status" value="1"/>
</dbReference>
<feature type="region of interest" description="Disordered" evidence="4">
    <location>
        <begin position="894"/>
        <end position="914"/>
    </location>
</feature>
<gene>
    <name evidence="7" type="ORF">OUZ56_022299</name>
</gene>
<feature type="compositionally biased region" description="Low complexity" evidence="4">
    <location>
        <begin position="532"/>
        <end position="541"/>
    </location>
</feature>
<feature type="compositionally biased region" description="Gly residues" evidence="4">
    <location>
        <begin position="266"/>
        <end position="275"/>
    </location>
</feature>
<dbReference type="PANTHER" id="PTHR23110:SF109">
    <property type="entry name" value="FI07618P-RELATED"/>
    <property type="match status" value="1"/>
</dbReference>
<dbReference type="Pfam" id="PF05225">
    <property type="entry name" value="HTH_psq"/>
    <property type="match status" value="4"/>
</dbReference>
<comment type="subcellular location">
    <subcellularLocation>
        <location evidence="1 3">Nucleus</location>
    </subcellularLocation>
</comment>
<feature type="compositionally biased region" description="Low complexity" evidence="4">
    <location>
        <begin position="320"/>
        <end position="331"/>
    </location>
</feature>
<dbReference type="PANTHER" id="PTHR23110">
    <property type="entry name" value="BTB DOMAIN TRANSCRIPTION FACTOR"/>
    <property type="match status" value="1"/>
</dbReference>
<organism evidence="7 8">
    <name type="scientific">Daphnia magna</name>
    <dbReference type="NCBI Taxonomy" id="35525"/>
    <lineage>
        <taxon>Eukaryota</taxon>
        <taxon>Metazoa</taxon>
        <taxon>Ecdysozoa</taxon>
        <taxon>Arthropoda</taxon>
        <taxon>Crustacea</taxon>
        <taxon>Branchiopoda</taxon>
        <taxon>Diplostraca</taxon>
        <taxon>Cladocera</taxon>
        <taxon>Anomopoda</taxon>
        <taxon>Daphniidae</taxon>
        <taxon>Daphnia</taxon>
    </lineage>
</organism>
<evidence type="ECO:0000259" key="5">
    <source>
        <dbReference type="PROSITE" id="PS50097"/>
    </source>
</evidence>
<evidence type="ECO:0000313" key="8">
    <source>
        <dbReference type="Proteomes" id="UP001234178"/>
    </source>
</evidence>
<feature type="DNA-binding region" description="H-T-H motif" evidence="3">
    <location>
        <begin position="583"/>
        <end position="603"/>
    </location>
</feature>
<feature type="region of interest" description="Disordered" evidence="4">
    <location>
        <begin position="170"/>
        <end position="203"/>
    </location>
</feature>
<dbReference type="InterPro" id="IPR009057">
    <property type="entry name" value="Homeodomain-like_sf"/>
</dbReference>
<feature type="compositionally biased region" description="Acidic residues" evidence="4">
    <location>
        <begin position="791"/>
        <end position="805"/>
    </location>
</feature>
<dbReference type="Gene3D" id="1.10.10.60">
    <property type="entry name" value="Homeodomain-like"/>
    <property type="match status" value="4"/>
</dbReference>
<feature type="compositionally biased region" description="Low complexity" evidence="4">
    <location>
        <begin position="508"/>
        <end position="524"/>
    </location>
</feature>
<dbReference type="CDD" id="cd18315">
    <property type="entry name" value="BTB_POZ_BAB-like"/>
    <property type="match status" value="1"/>
</dbReference>
<feature type="compositionally biased region" description="Polar residues" evidence="4">
    <location>
        <begin position="236"/>
        <end position="245"/>
    </location>
</feature>
<feature type="domain" description="HTH psq-type" evidence="6">
    <location>
        <begin position="610"/>
        <end position="662"/>
    </location>
</feature>
<dbReference type="SUPFAM" id="SSF46689">
    <property type="entry name" value="Homeodomain-like"/>
    <property type="match status" value="4"/>
</dbReference>
<feature type="region of interest" description="Disordered" evidence="4">
    <location>
        <begin position="236"/>
        <end position="331"/>
    </location>
</feature>
<keyword evidence="3" id="KW-0238">DNA-binding</keyword>
<feature type="domain" description="BTB" evidence="5">
    <location>
        <begin position="75"/>
        <end position="141"/>
    </location>
</feature>
<feature type="compositionally biased region" description="Polar residues" evidence="4">
    <location>
        <begin position="368"/>
        <end position="392"/>
    </location>
</feature>
<feature type="compositionally biased region" description="Gly residues" evidence="4">
    <location>
        <begin position="352"/>
        <end position="365"/>
    </location>
</feature>
<feature type="compositionally biased region" description="Polar residues" evidence="4">
    <location>
        <begin position="306"/>
        <end position="319"/>
    </location>
</feature>
<dbReference type="Pfam" id="PF00651">
    <property type="entry name" value="BTB"/>
    <property type="match status" value="1"/>
</dbReference>
<sequence>MPAALTPWRRRPFCVCVWHQFWPRIILHFLITDNSIDITNEMALGIGDQFCLRWNNYHCNMTSVINQLLAEEAFVDVTLACDGARIKAHRVVLSACSPYFQRVLLDNPCKHPVLILPVGVGHADLRAIVEFIYRGETYVTRDQLSSIVRVAELLKIKGLCEVSQQQNETQTVGSVMSHTLPLPPVADHQSGPGPGNGGSYTNVVNDSSMTTVAASLGVPNNTVVSMATMTQPISQLISPGQNSNQRPSYSPSYRGRPRGRRPSGSSGSGRGGWTGNSGEKRNAAAAGLNSGGVRRPTRGTYRGSWPSRSPSKTSPTGSNQSTVQGSSSQDSVDLVQDNDSMMVQTPQSLQGNPGGGGGGEVGGYHGNPSASNTPVHSAPSSLDSQPQTTNLYDTRGYSSPVALDHLPSPWQHHLSQHATHAHNFSPTNAGGNSSGQQQDRSFKTEPGGGHGGGSEFSHASVVRNEAVASVNDSDRNGHDDGGGLTVTPEILGLLPSHITMHGHHQHSHQQQQQHQGHHSAGSGQNTTDGPIGNNNGDASSVAGGGSDGGASLNAVSDAPTKKMYTPEAMEAALDALRNGSMSLTRAAAAFGIPSTTLWQRAHRLGIDTPMKKDPSSRHWSEDDLRLALDALRAGRISANRASKEYGIPSSTLYKIARKEGIKLAAPFNASPTTWSPDDLGRALEAIRGGMSVQRAATQFGIPSGTLYGRCKREGIELVHKQSYSGDRPWSDTNMTDAMEAVRQGEMSINQAAIHFNVPYSSLYNRIKRIKAAEEAGESYDAALAESGPPPDDGDVYDDDLDEDDPMMIAAGSGGGASGGVTPSPTSQGHAPQHQQQQQGMGGEPSPSPSSYNPGGHVSHTPYLTSHVPGHVTMTLPVMSTGPVPLTMDYQTYAHSQSHATNPSSQSSGAVTYPQ</sequence>